<sequence length="97" mass="11106">MNRYFIGRFFFLIAIVLMVITEIYLTLIFKEFILAGKGLGVYGVLLYFVVMIVSSLLWLLSYRISKNRAQAAIFLVCGISAHSYCCISAYMVVCFTY</sequence>
<evidence type="ECO:0000313" key="2">
    <source>
        <dbReference type="EMBL" id="AQP98634.1"/>
    </source>
</evidence>
<name>A0A1Q2GU42_9GAMM</name>
<organism evidence="2 3">
    <name type="scientific">Pseudoalteromonas aliena</name>
    <dbReference type="NCBI Taxonomy" id="247523"/>
    <lineage>
        <taxon>Bacteria</taxon>
        <taxon>Pseudomonadati</taxon>
        <taxon>Pseudomonadota</taxon>
        <taxon>Gammaproteobacteria</taxon>
        <taxon>Alteromonadales</taxon>
        <taxon>Pseudoalteromonadaceae</taxon>
        <taxon>Pseudoalteromonas</taxon>
    </lineage>
</organism>
<dbReference type="Proteomes" id="UP000188243">
    <property type="component" value="Chromosome"/>
</dbReference>
<keyword evidence="1" id="KW-0472">Membrane</keyword>
<gene>
    <name evidence="2" type="ORF">B0W48_01760</name>
</gene>
<accession>A0A1Q2GU42</accession>
<keyword evidence="1" id="KW-0812">Transmembrane</keyword>
<dbReference type="EMBL" id="CP019628">
    <property type="protein sequence ID" value="AQP98634.1"/>
    <property type="molecule type" value="Genomic_DNA"/>
</dbReference>
<dbReference type="RefSeq" id="WP_077535360.1">
    <property type="nucleotide sequence ID" value="NZ_CP019628.1"/>
</dbReference>
<protein>
    <submittedName>
        <fullName evidence="2">Uncharacterized protein</fullName>
    </submittedName>
</protein>
<proteinExistence type="predicted"/>
<evidence type="ECO:0000313" key="3">
    <source>
        <dbReference type="Proteomes" id="UP000188243"/>
    </source>
</evidence>
<feature type="transmembrane region" description="Helical" evidence="1">
    <location>
        <begin position="72"/>
        <end position="93"/>
    </location>
</feature>
<feature type="transmembrane region" description="Helical" evidence="1">
    <location>
        <begin position="9"/>
        <end position="29"/>
    </location>
</feature>
<keyword evidence="1" id="KW-1133">Transmembrane helix</keyword>
<evidence type="ECO:0000256" key="1">
    <source>
        <dbReference type="SAM" id="Phobius"/>
    </source>
</evidence>
<feature type="transmembrane region" description="Helical" evidence="1">
    <location>
        <begin position="41"/>
        <end position="60"/>
    </location>
</feature>
<dbReference type="KEGG" id="paln:B0W48_01760"/>
<reference evidence="2 3" key="1">
    <citation type="submission" date="2017-02" db="EMBL/GenBank/DDBJ databases">
        <title>Complete genome sequence of the cold-active Pseudoalteromonas aliena strain EH1 isolated from Arctic seawater.</title>
        <authorList>
            <person name="Kim E."/>
            <person name="Heo E."/>
            <person name="Kim H."/>
            <person name="Kim D."/>
        </authorList>
    </citation>
    <scope>NUCLEOTIDE SEQUENCE [LARGE SCALE GENOMIC DNA]</scope>
    <source>
        <strain evidence="2 3">EH1</strain>
    </source>
</reference>
<dbReference type="AlphaFoldDB" id="A0A1Q2GU42"/>